<evidence type="ECO:0000256" key="6">
    <source>
        <dbReference type="ARBA" id="ARBA00023136"/>
    </source>
</evidence>
<evidence type="ECO:0000313" key="9">
    <source>
        <dbReference type="EMBL" id="AID67676.1"/>
    </source>
</evidence>
<dbReference type="HAMAP" id="MF_00445">
    <property type="entry name" value="NDH1_NuoN_1"/>
    <property type="match status" value="1"/>
</dbReference>
<accession>A0A088CJA7</accession>
<feature type="transmembrane region" description="Helical" evidence="7">
    <location>
        <begin position="16"/>
        <end position="36"/>
    </location>
</feature>
<keyword evidence="9" id="KW-0934">Plastid</keyword>
<feature type="domain" description="NADH:quinone oxidoreductase/Mrp antiporter transmembrane" evidence="8">
    <location>
        <begin position="136"/>
        <end position="431"/>
    </location>
</feature>
<evidence type="ECO:0000259" key="8">
    <source>
        <dbReference type="Pfam" id="PF00361"/>
    </source>
</evidence>
<feature type="transmembrane region" description="Helical" evidence="7">
    <location>
        <begin position="286"/>
        <end position="305"/>
    </location>
</feature>
<dbReference type="InterPro" id="IPR010096">
    <property type="entry name" value="NADH-Q_OxRdtase_suN/2"/>
</dbReference>
<keyword evidence="4 7" id="KW-1133">Transmembrane helix</keyword>
<dbReference type="GO" id="GO:0016655">
    <property type="term" value="F:oxidoreductase activity, acting on NAD(P)H, quinone or similar compound as acceptor"/>
    <property type="evidence" value="ECO:0007669"/>
    <property type="project" value="UniProtKB-UniRule"/>
</dbReference>
<dbReference type="GeneID" id="20356090"/>
<feature type="transmembrane region" description="Helical" evidence="7">
    <location>
        <begin position="312"/>
        <end position="330"/>
    </location>
</feature>
<comment type="function">
    <text evidence="7">NDH shuttles electrons from NAD(P)H:plastoquinone, via FMN and iron-sulfur (Fe-S) centers, to quinones in the photosynthetic chain and possibly in a chloroplast respiratory chain. The immediate electron acceptor for the enzyme in this species is believed to be plastoquinone. Couples the redox reaction to proton translocation, and thus conserves the redox energy in a proton gradient.</text>
</comment>
<dbReference type="NCBIfam" id="TIGR01770">
    <property type="entry name" value="NDH_I_N"/>
    <property type="match status" value="1"/>
</dbReference>
<geneLocation type="chloroplast" evidence="9"/>
<evidence type="ECO:0000256" key="7">
    <source>
        <dbReference type="HAMAP-Rule" id="MF_00445"/>
    </source>
</evidence>
<dbReference type="EMBL" id="KJ746600">
    <property type="protein sequence ID" value="AID67676.1"/>
    <property type="molecule type" value="Genomic_DNA"/>
</dbReference>
<feature type="transmembrane region" description="Helical" evidence="7">
    <location>
        <begin position="84"/>
        <end position="103"/>
    </location>
</feature>
<evidence type="ECO:0000256" key="4">
    <source>
        <dbReference type="ARBA" id="ARBA00022989"/>
    </source>
</evidence>
<keyword evidence="7" id="KW-0813">Transport</keyword>
<feature type="transmembrane region" description="Helical" evidence="7">
    <location>
        <begin position="170"/>
        <end position="191"/>
    </location>
</feature>
<dbReference type="Pfam" id="PF00361">
    <property type="entry name" value="Proton_antipo_M"/>
    <property type="match status" value="1"/>
</dbReference>
<dbReference type="InterPro" id="IPR001750">
    <property type="entry name" value="ND/Mrp_TM"/>
</dbReference>
<feature type="transmembrane region" description="Helical" evidence="7">
    <location>
        <begin position="115"/>
        <end position="133"/>
    </location>
</feature>
<feature type="transmembrane region" description="Helical" evidence="7">
    <location>
        <begin position="336"/>
        <end position="360"/>
    </location>
</feature>
<dbReference type="GO" id="GO:0019684">
    <property type="term" value="P:photosynthesis, light reaction"/>
    <property type="evidence" value="ECO:0007669"/>
    <property type="project" value="UniProtKB-UniRule"/>
</dbReference>
<reference evidence="9" key="1">
    <citation type="journal article" date="2014" name="BMC Genomics">
        <title>Six newly sequenced chloroplast genomes from prasinophyte green algae provide insights into the relationships among prasinophyte lineages and the diversity of streamlined genome architecture in picoplanktonic species.</title>
        <authorList>
            <person name="Lemieux C."/>
            <person name="Otis C."/>
            <person name="Turmel M."/>
        </authorList>
    </citation>
    <scope>NUCLEOTIDE SEQUENCE</scope>
</reference>
<keyword evidence="9" id="KW-0150">Chloroplast</keyword>
<feature type="transmembrane region" description="Helical" evidence="7">
    <location>
        <begin position="220"/>
        <end position="241"/>
    </location>
</feature>
<evidence type="ECO:0000256" key="1">
    <source>
        <dbReference type="ARBA" id="ARBA00004141"/>
    </source>
</evidence>
<keyword evidence="5 7" id="KW-0520">NAD</keyword>
<comment type="catalytic activity">
    <reaction evidence="7">
        <text>a plastoquinone + NADH + (n+1) H(+)(in) = a plastoquinol + NAD(+) + n H(+)(out)</text>
        <dbReference type="Rhea" id="RHEA:42608"/>
        <dbReference type="Rhea" id="RHEA-COMP:9561"/>
        <dbReference type="Rhea" id="RHEA-COMP:9562"/>
        <dbReference type="ChEBI" id="CHEBI:15378"/>
        <dbReference type="ChEBI" id="CHEBI:17757"/>
        <dbReference type="ChEBI" id="CHEBI:57540"/>
        <dbReference type="ChEBI" id="CHEBI:57945"/>
        <dbReference type="ChEBI" id="CHEBI:62192"/>
    </reaction>
</comment>
<dbReference type="NCBIfam" id="NF002701">
    <property type="entry name" value="PRK02504.1"/>
    <property type="match status" value="1"/>
</dbReference>
<feature type="transmembrane region" description="Helical" evidence="7">
    <location>
        <begin position="415"/>
        <end position="436"/>
    </location>
</feature>
<feature type="transmembrane region" description="Helical" evidence="7">
    <location>
        <begin position="381"/>
        <end position="403"/>
    </location>
</feature>
<sequence length="506" mass="54193">MKDFFLFLASLHAGNLLPESCLLGAILLTLTVDLLVSQSSKQWLPIIPLVGLIGAFVCLSFQWTGSIYAPSPSIAFGGSIQADPLSIVFRGLLVLASGLSILLSLEYVEKSGTALSEFLVLLLTATLGGMLLAGTNDLIMMFVALETLGLASYLLAGYMKRDARSNEAALKYLLVGAGSSSLFLYGVSWIYGLSGGHLEINYIASSLVALDISDTWACKIALLLMTVGVGFKLSVAPFHQWTPDVYQGSPTPVVAFLSVGSKAAGLVLAIRIVTTLFPSISTEWHQLFEILALLSMVIGNLVALPQTSLKRMLGYSSVGQAGFLLIGLLTGHEAGYSSLLVYMLIYTFMNLGAFACVILFGLRTGSDQIQDYAGLLYKDPFLAICLSICLLSLGGIPPFAGFFGKLYLFWAGWQSGLYTLVTVGLITSVISIYYYLGVIKIMLVKSSEEMSLSVLQYPPRGWAQQILQPLEVGILVCVISTVLAGIAGDSLFELARLSTSQTPTLI</sequence>
<organism evidence="9">
    <name type="scientific">Nephroselmis astigmatica</name>
    <dbReference type="NCBI Taxonomy" id="259378"/>
    <lineage>
        <taxon>Eukaryota</taxon>
        <taxon>Viridiplantae</taxon>
        <taxon>Chlorophyta</taxon>
        <taxon>Nephroselmidophyceae</taxon>
        <taxon>Nephroselmidales</taxon>
        <taxon>Nephroselmidaceae</taxon>
        <taxon>Nephroselmis</taxon>
    </lineage>
</organism>
<dbReference type="PANTHER" id="PTHR22773">
    <property type="entry name" value="NADH DEHYDROGENASE"/>
    <property type="match status" value="1"/>
</dbReference>
<name>A0A088CJA7_9CHLO</name>
<proteinExistence type="inferred from homology"/>
<dbReference type="RefSeq" id="YP_009057816.1">
    <property type="nucleotide sequence ID" value="NC_024829.1"/>
</dbReference>
<dbReference type="GO" id="GO:0048038">
    <property type="term" value="F:quinone binding"/>
    <property type="evidence" value="ECO:0007669"/>
    <property type="project" value="UniProtKB-KW"/>
</dbReference>
<keyword evidence="3 7" id="KW-1278">Translocase</keyword>
<comment type="catalytic activity">
    <reaction evidence="7">
        <text>a plastoquinone + NADPH + (n+1) H(+)(in) = a plastoquinol + NADP(+) + n H(+)(out)</text>
        <dbReference type="Rhea" id="RHEA:42612"/>
        <dbReference type="Rhea" id="RHEA-COMP:9561"/>
        <dbReference type="Rhea" id="RHEA-COMP:9562"/>
        <dbReference type="ChEBI" id="CHEBI:15378"/>
        <dbReference type="ChEBI" id="CHEBI:17757"/>
        <dbReference type="ChEBI" id="CHEBI:57783"/>
        <dbReference type="ChEBI" id="CHEBI:58349"/>
        <dbReference type="ChEBI" id="CHEBI:62192"/>
    </reaction>
</comment>
<gene>
    <name evidence="7 9" type="primary">ndhB</name>
</gene>
<keyword evidence="7" id="KW-0618">Plastoquinone</keyword>
<keyword evidence="2 7" id="KW-0812">Transmembrane</keyword>
<feature type="transmembrane region" description="Helical" evidence="7">
    <location>
        <begin position="253"/>
        <end position="274"/>
    </location>
</feature>
<evidence type="ECO:0000256" key="2">
    <source>
        <dbReference type="ARBA" id="ARBA00022692"/>
    </source>
</evidence>
<evidence type="ECO:0000256" key="3">
    <source>
        <dbReference type="ARBA" id="ARBA00022967"/>
    </source>
</evidence>
<keyword evidence="6 7" id="KW-0472">Membrane</keyword>
<dbReference type="EC" id="7.1.1.-" evidence="7"/>
<dbReference type="AlphaFoldDB" id="A0A088CJA7"/>
<comment type="similarity">
    <text evidence="7">Belongs to the complex I subunit 2 family.</text>
</comment>
<keyword evidence="7" id="KW-0874">Quinone</keyword>
<dbReference type="GO" id="GO:0009535">
    <property type="term" value="C:chloroplast thylakoid membrane"/>
    <property type="evidence" value="ECO:0007669"/>
    <property type="project" value="UniProtKB-SubCell"/>
</dbReference>
<feature type="transmembrane region" description="Helical" evidence="7">
    <location>
        <begin position="43"/>
        <end position="64"/>
    </location>
</feature>
<dbReference type="GO" id="GO:0042773">
    <property type="term" value="P:ATP synthesis coupled electron transport"/>
    <property type="evidence" value="ECO:0007669"/>
    <property type="project" value="InterPro"/>
</dbReference>
<comment type="subcellular location">
    <subcellularLocation>
        <location evidence="1">Membrane</location>
        <topology evidence="1">Multi-pass membrane protein</topology>
    </subcellularLocation>
    <subcellularLocation>
        <location evidence="7">Plastid</location>
        <location evidence="7">Chloroplast thylakoid membrane</location>
        <topology evidence="7">Multi-pass membrane protein</topology>
    </subcellularLocation>
</comment>
<dbReference type="GO" id="GO:0008137">
    <property type="term" value="F:NADH dehydrogenase (ubiquinone) activity"/>
    <property type="evidence" value="ECO:0007669"/>
    <property type="project" value="InterPro"/>
</dbReference>
<feature type="transmembrane region" description="Helical" evidence="7">
    <location>
        <begin position="470"/>
        <end position="488"/>
    </location>
</feature>
<evidence type="ECO:0000256" key="5">
    <source>
        <dbReference type="ARBA" id="ARBA00023027"/>
    </source>
</evidence>
<comment type="subunit">
    <text evidence="7">NDH is composed of at least 16 different subunits, 5 of which are encoded in the nucleus.</text>
</comment>
<protein>
    <recommendedName>
        <fullName evidence="7">NAD(P)H-quinone oxidoreductase subunit 2, chloroplastic</fullName>
        <ecNumber evidence="7">7.1.1.-</ecNumber>
    </recommendedName>
    <alternativeName>
        <fullName evidence="7">NAD(P)H dehydrogenase, subunit 2</fullName>
    </alternativeName>
    <alternativeName>
        <fullName evidence="7">NADH-plastoquinone oxidoreductase subunit 2</fullName>
    </alternativeName>
</protein>
<keyword evidence="7" id="KW-0521">NADP</keyword>
<keyword evidence="7" id="KW-0793">Thylakoid</keyword>
<feature type="transmembrane region" description="Helical" evidence="7">
    <location>
        <begin position="139"/>
        <end position="158"/>
    </location>
</feature>